<proteinExistence type="predicted"/>
<sequence>MTTHRRTVPFLFPVHQASAFMYCLGIVSLAFSYQLWQGFPTQDEYRIISRAHQAC</sequence>
<protein>
    <submittedName>
        <fullName evidence="1">Uncharacterized protein</fullName>
    </submittedName>
</protein>
<evidence type="ECO:0000313" key="1">
    <source>
        <dbReference type="EMBL" id="KAB8207104.1"/>
    </source>
</evidence>
<keyword evidence="2" id="KW-1185">Reference proteome</keyword>
<accession>A0A5N6DQC8</accession>
<gene>
    <name evidence="1" type="ORF">BDV34DRAFT_192796</name>
</gene>
<organism evidence="1 2">
    <name type="scientific">Aspergillus parasiticus</name>
    <dbReference type="NCBI Taxonomy" id="5067"/>
    <lineage>
        <taxon>Eukaryota</taxon>
        <taxon>Fungi</taxon>
        <taxon>Dikarya</taxon>
        <taxon>Ascomycota</taxon>
        <taxon>Pezizomycotina</taxon>
        <taxon>Eurotiomycetes</taxon>
        <taxon>Eurotiomycetidae</taxon>
        <taxon>Eurotiales</taxon>
        <taxon>Aspergillaceae</taxon>
        <taxon>Aspergillus</taxon>
        <taxon>Aspergillus subgen. Circumdati</taxon>
    </lineage>
</organism>
<dbReference type="VEuPathDB" id="FungiDB:BDV34DRAFT_192796"/>
<dbReference type="Proteomes" id="UP000326532">
    <property type="component" value="Unassembled WGS sequence"/>
</dbReference>
<evidence type="ECO:0000313" key="2">
    <source>
        <dbReference type="Proteomes" id="UP000326532"/>
    </source>
</evidence>
<dbReference type="AlphaFoldDB" id="A0A5N6DQC8"/>
<reference evidence="1 2" key="1">
    <citation type="submission" date="2019-04" db="EMBL/GenBank/DDBJ databases">
        <title>Fungal friends and foes A comparative genomics study of 23 Aspergillus species from section Flavi.</title>
        <authorList>
            <consortium name="DOE Joint Genome Institute"/>
            <person name="Kjaerbolling I."/>
            <person name="Vesth T.C."/>
            <person name="Frisvad J.C."/>
            <person name="Nybo J.L."/>
            <person name="Theobald S."/>
            <person name="Kildgaard S."/>
            <person name="Petersen T.I."/>
            <person name="Kuo A."/>
            <person name="Sato A."/>
            <person name="Lyhne E.K."/>
            <person name="Kogle M.E."/>
            <person name="Wiebenga A."/>
            <person name="Kun R.S."/>
            <person name="Lubbers R.J."/>
            <person name="Makela M.R."/>
            <person name="Barry K."/>
            <person name="Chovatia M."/>
            <person name="Clum A."/>
            <person name="Daum C."/>
            <person name="Haridas S."/>
            <person name="He G."/>
            <person name="LaButti K."/>
            <person name="Lipzen A."/>
            <person name="Mondo S."/>
            <person name="Pangilinan J."/>
            <person name="Riley R."/>
            <person name="Salamov A."/>
            <person name="Simmons B.A."/>
            <person name="Magnuson J.K."/>
            <person name="Henrissat B."/>
            <person name="Mortensen U.H."/>
            <person name="Larsen T.O."/>
            <person name="De vries R.P."/>
            <person name="Grigoriev I.V."/>
            <person name="Machida M."/>
            <person name="Baker S.E."/>
            <person name="Andersen M.R."/>
        </authorList>
    </citation>
    <scope>NUCLEOTIDE SEQUENCE [LARGE SCALE GENOMIC DNA]</scope>
    <source>
        <strain evidence="1 2">CBS 117618</strain>
    </source>
</reference>
<name>A0A5N6DQC8_ASPPA</name>
<dbReference type="EMBL" id="ML734959">
    <property type="protein sequence ID" value="KAB8207104.1"/>
    <property type="molecule type" value="Genomic_DNA"/>
</dbReference>